<evidence type="ECO:0000313" key="2">
    <source>
        <dbReference type="Ensembl" id="ENSCSAVP00000017463.1"/>
    </source>
</evidence>
<name>H2ZIP7_CIOSA</name>
<feature type="compositionally biased region" description="Basic and acidic residues" evidence="1">
    <location>
        <begin position="229"/>
        <end position="242"/>
    </location>
</feature>
<feature type="compositionally biased region" description="Basic and acidic residues" evidence="1">
    <location>
        <begin position="253"/>
        <end position="277"/>
    </location>
</feature>
<feature type="compositionally biased region" description="Basic and acidic residues" evidence="1">
    <location>
        <begin position="27"/>
        <end position="43"/>
    </location>
</feature>
<reference evidence="2" key="2">
    <citation type="submission" date="2025-08" db="UniProtKB">
        <authorList>
            <consortium name="Ensembl"/>
        </authorList>
    </citation>
    <scope>IDENTIFICATION</scope>
</reference>
<reference evidence="2" key="3">
    <citation type="submission" date="2025-09" db="UniProtKB">
        <authorList>
            <consortium name="Ensembl"/>
        </authorList>
    </citation>
    <scope>IDENTIFICATION</scope>
</reference>
<feature type="compositionally biased region" description="Basic and acidic residues" evidence="1">
    <location>
        <begin position="56"/>
        <end position="66"/>
    </location>
</feature>
<sequence>QKKKISKWRRLFTFPFRSRKKAPPKLEPVKESTDEYNHKEYDSRSGFTDPNTYDDFSLRDSSRKTQESYANNNIAVEPLYLDRTASAAFTAEDSFESSVNFLPERTESEQNGSFSKRKQNSSSDCYNPVPQRRSLSENPNKSFQRVKSQPSDNTFDSYENKVSNTYDSEKNVNRPQGNSTTNSHSLARTPEPRRDRTSANRNQTSNNRQSTERSFESSENVISNLQGPRESKYNSRWEHVESATEFDNSVRTPEPKDRTPVRRNQNSERQRRSESILRDVPSQQTLLSDHGSDQEADDDTYTPKPTPCPRVRKRTRTPNKKEIMPLVTPVAVNSKVLGVPRVHYLVV</sequence>
<feature type="compositionally biased region" description="Polar residues" evidence="1">
    <location>
        <begin position="109"/>
        <end position="125"/>
    </location>
</feature>
<dbReference type="AlphaFoldDB" id="H2ZIP7"/>
<dbReference type="InParanoid" id="H2ZIP7"/>
<feature type="compositionally biased region" description="Polar residues" evidence="1">
    <location>
        <begin position="173"/>
        <end position="186"/>
    </location>
</feature>
<dbReference type="HOGENOM" id="CLU_800611_0_0_1"/>
<feature type="compositionally biased region" description="Polar residues" evidence="1">
    <location>
        <begin position="199"/>
        <end position="209"/>
    </location>
</feature>
<keyword evidence="3" id="KW-1185">Reference proteome</keyword>
<dbReference type="Proteomes" id="UP000007875">
    <property type="component" value="Unassembled WGS sequence"/>
</dbReference>
<reference evidence="3" key="1">
    <citation type="submission" date="2003-08" db="EMBL/GenBank/DDBJ databases">
        <authorList>
            <person name="Birren B."/>
            <person name="Nusbaum C."/>
            <person name="Abebe A."/>
            <person name="Abouelleil A."/>
            <person name="Adekoya E."/>
            <person name="Ait-zahra M."/>
            <person name="Allen N."/>
            <person name="Allen T."/>
            <person name="An P."/>
            <person name="Anderson M."/>
            <person name="Anderson S."/>
            <person name="Arachchi H."/>
            <person name="Armbruster J."/>
            <person name="Bachantsang P."/>
            <person name="Baldwin J."/>
            <person name="Barry A."/>
            <person name="Bayul T."/>
            <person name="Blitshsteyn B."/>
            <person name="Bloom T."/>
            <person name="Blye J."/>
            <person name="Boguslavskiy L."/>
            <person name="Borowsky M."/>
            <person name="Boukhgalter B."/>
            <person name="Brunache A."/>
            <person name="Butler J."/>
            <person name="Calixte N."/>
            <person name="Calvo S."/>
            <person name="Camarata J."/>
            <person name="Campo K."/>
            <person name="Chang J."/>
            <person name="Cheshatsang Y."/>
            <person name="Citroen M."/>
            <person name="Collymore A."/>
            <person name="Considine T."/>
            <person name="Cook A."/>
            <person name="Cooke P."/>
            <person name="Corum B."/>
            <person name="Cuomo C."/>
            <person name="David R."/>
            <person name="Dawoe T."/>
            <person name="Degray S."/>
            <person name="Dodge S."/>
            <person name="Dooley K."/>
            <person name="Dorje P."/>
            <person name="Dorjee K."/>
            <person name="Dorris L."/>
            <person name="Duffey N."/>
            <person name="Dupes A."/>
            <person name="Elkins T."/>
            <person name="Engels R."/>
            <person name="Erickson J."/>
            <person name="Farina A."/>
            <person name="Faro S."/>
            <person name="Ferreira P."/>
            <person name="Fischer H."/>
            <person name="Fitzgerald M."/>
            <person name="Foley K."/>
            <person name="Gage D."/>
            <person name="Galagan J."/>
            <person name="Gearin G."/>
            <person name="Gnerre S."/>
            <person name="Gnirke A."/>
            <person name="Goyette A."/>
            <person name="Graham J."/>
            <person name="Grandbois E."/>
            <person name="Gyaltsen K."/>
            <person name="Hafez N."/>
            <person name="Hagopian D."/>
            <person name="Hagos B."/>
            <person name="Hall J."/>
            <person name="Hatcher B."/>
            <person name="Heller A."/>
            <person name="Higgins H."/>
            <person name="Honan T."/>
            <person name="Horn A."/>
            <person name="Houde N."/>
            <person name="Hughes L."/>
            <person name="Hulme W."/>
            <person name="Husby E."/>
            <person name="Iliev I."/>
            <person name="Jaffe D."/>
            <person name="Jones C."/>
            <person name="Kamal M."/>
            <person name="Kamat A."/>
            <person name="Kamvysselis M."/>
            <person name="Karlsson E."/>
            <person name="Kells C."/>
            <person name="Kieu A."/>
            <person name="Kisner P."/>
            <person name="Kodira C."/>
            <person name="Kulbokas E."/>
            <person name="Labutti K."/>
            <person name="Lama D."/>
            <person name="Landers T."/>
            <person name="Leger J."/>
            <person name="Levine S."/>
            <person name="Lewis D."/>
            <person name="Lewis T."/>
            <person name="Lindblad-toh K."/>
            <person name="Liu X."/>
            <person name="Lokyitsang T."/>
            <person name="Lokyitsang Y."/>
            <person name="Lucien O."/>
            <person name="Lui A."/>
            <person name="Ma L.J."/>
            <person name="Mabbitt R."/>
            <person name="Macdonald J."/>
            <person name="Maclean C."/>
            <person name="Major J."/>
            <person name="Manning J."/>
            <person name="Marabella R."/>
            <person name="Maru K."/>
            <person name="Matthews C."/>
            <person name="Mauceli E."/>
            <person name="Mccarthy M."/>
            <person name="Mcdonough S."/>
            <person name="Mcghee T."/>
            <person name="Meldrim J."/>
            <person name="Meneus L."/>
            <person name="Mesirov J."/>
            <person name="Mihalev A."/>
            <person name="Mihova T."/>
            <person name="Mikkelsen T."/>
            <person name="Mlenga V."/>
            <person name="Moru K."/>
            <person name="Mozes J."/>
            <person name="Mulrain L."/>
            <person name="Munson G."/>
            <person name="Naylor J."/>
            <person name="Newes C."/>
            <person name="Nguyen C."/>
            <person name="Nguyen N."/>
            <person name="Nguyen T."/>
            <person name="Nicol R."/>
            <person name="Nielsen C."/>
            <person name="Nizzari M."/>
            <person name="Norbu C."/>
            <person name="Norbu N."/>
            <person name="O'donnell P."/>
            <person name="Okoawo O."/>
            <person name="O'leary S."/>
            <person name="Omotosho B."/>
            <person name="O'neill K."/>
            <person name="Osman S."/>
            <person name="Parker S."/>
            <person name="Perrin D."/>
            <person name="Phunkhang P."/>
            <person name="Piqani B."/>
            <person name="Purcell S."/>
            <person name="Rachupka T."/>
            <person name="Ramasamy U."/>
            <person name="Rameau R."/>
            <person name="Ray V."/>
            <person name="Raymond C."/>
            <person name="Retta R."/>
            <person name="Richardson S."/>
            <person name="Rise C."/>
            <person name="Rodriguez J."/>
            <person name="Rogers J."/>
            <person name="Rogov P."/>
            <person name="Rutman M."/>
            <person name="Schupbach R."/>
            <person name="Seaman C."/>
            <person name="Settipalli S."/>
            <person name="Sharpe T."/>
            <person name="Sheridan J."/>
            <person name="Sherpa N."/>
            <person name="Shi J."/>
            <person name="Smirnov S."/>
            <person name="Smith C."/>
            <person name="Sougnez C."/>
            <person name="Spencer B."/>
            <person name="Stalker J."/>
            <person name="Stange-thomann N."/>
            <person name="Stavropoulos S."/>
            <person name="Stetson K."/>
            <person name="Stone C."/>
            <person name="Stone S."/>
            <person name="Stubbs M."/>
            <person name="Talamas J."/>
            <person name="Tchuinga P."/>
            <person name="Tenzing P."/>
            <person name="Tesfaye S."/>
            <person name="Theodore J."/>
            <person name="Thoulutsang Y."/>
            <person name="Topham K."/>
            <person name="Towey S."/>
            <person name="Tsamla T."/>
            <person name="Tsomo N."/>
            <person name="Vallee D."/>
            <person name="Vassiliev H."/>
            <person name="Venkataraman V."/>
            <person name="Vinson J."/>
            <person name="Vo A."/>
            <person name="Wade C."/>
            <person name="Wang S."/>
            <person name="Wangchuk T."/>
            <person name="Wangdi T."/>
            <person name="Whittaker C."/>
            <person name="Wilkinson J."/>
            <person name="Wu Y."/>
            <person name="Wyman D."/>
            <person name="Yadav S."/>
            <person name="Yang S."/>
            <person name="Yang X."/>
            <person name="Yeager S."/>
            <person name="Yee E."/>
            <person name="Young G."/>
            <person name="Zainoun J."/>
            <person name="Zembeck L."/>
            <person name="Zimmer A."/>
            <person name="Zody M."/>
            <person name="Lander E."/>
        </authorList>
    </citation>
    <scope>NUCLEOTIDE SEQUENCE [LARGE SCALE GENOMIC DNA]</scope>
</reference>
<proteinExistence type="predicted"/>
<feature type="region of interest" description="Disordered" evidence="1">
    <location>
        <begin position="19"/>
        <end position="72"/>
    </location>
</feature>
<organism evidence="2 3">
    <name type="scientific">Ciona savignyi</name>
    <name type="common">Pacific transparent sea squirt</name>
    <dbReference type="NCBI Taxonomy" id="51511"/>
    <lineage>
        <taxon>Eukaryota</taxon>
        <taxon>Metazoa</taxon>
        <taxon>Chordata</taxon>
        <taxon>Tunicata</taxon>
        <taxon>Ascidiacea</taxon>
        <taxon>Phlebobranchia</taxon>
        <taxon>Cionidae</taxon>
        <taxon>Ciona</taxon>
    </lineage>
</organism>
<feature type="compositionally biased region" description="Polar residues" evidence="1">
    <location>
        <begin position="136"/>
        <end position="166"/>
    </location>
</feature>
<evidence type="ECO:0000256" key="1">
    <source>
        <dbReference type="SAM" id="MobiDB-lite"/>
    </source>
</evidence>
<feature type="region of interest" description="Disordered" evidence="1">
    <location>
        <begin position="96"/>
        <end position="320"/>
    </location>
</feature>
<protein>
    <submittedName>
        <fullName evidence="2">Uncharacterized protein</fullName>
    </submittedName>
</protein>
<evidence type="ECO:0000313" key="3">
    <source>
        <dbReference type="Proteomes" id="UP000007875"/>
    </source>
</evidence>
<dbReference type="Ensembl" id="ENSCSAVT00000017654.1">
    <property type="protein sequence ID" value="ENSCSAVP00000017463.1"/>
    <property type="gene ID" value="ENSCSAVG00000010284.1"/>
</dbReference>
<accession>H2ZIP7</accession>
<feature type="compositionally biased region" description="Polar residues" evidence="1">
    <location>
        <begin position="217"/>
        <end position="226"/>
    </location>
</feature>